<evidence type="ECO:0000313" key="9">
    <source>
        <dbReference type="Proteomes" id="UP000576393"/>
    </source>
</evidence>
<evidence type="ECO:0000256" key="5">
    <source>
        <dbReference type="ARBA" id="ARBA00022989"/>
    </source>
</evidence>
<evidence type="ECO:0000256" key="6">
    <source>
        <dbReference type="ARBA" id="ARBA00023136"/>
    </source>
</evidence>
<dbReference type="AlphaFoldDB" id="A0A852V0W1"/>
<comment type="caution">
    <text evidence="8">The sequence shown here is derived from an EMBL/GenBank/DDBJ whole genome shotgun (WGS) entry which is preliminary data.</text>
</comment>
<sequence>MQAVISAFAPIWLIGALGWLAARSGWAGEEFQRTLTRFAFTLAMPAVLFGTLSRTPLDRIQPLPLLAFAVSTFAVGLAALALRRGKLPDRVVAAMSSAYVNSGNLGIPVGLYVLHDATFVVSVMVFQVALVSPLIFLGLGSERPSPLAPLRTPIVVASLLGLGVSALGWHPPELVTKPLEILGGAAVPLALFSLGMSLNGSAVAWRGTLPVVALKLLAQPLVAFLAGRFLLHLDGHALFAAVLFAGLPTAQNTYVYAVEYGRAADLPRDAILVSSVLSPLTLAAIVLTAAA</sequence>
<name>A0A852V0W1_9ACTN</name>
<evidence type="ECO:0000256" key="3">
    <source>
        <dbReference type="ARBA" id="ARBA00022475"/>
    </source>
</evidence>
<organism evidence="8 9">
    <name type="scientific">Streptosporangium sandarakinum</name>
    <dbReference type="NCBI Taxonomy" id="1260955"/>
    <lineage>
        <taxon>Bacteria</taxon>
        <taxon>Bacillati</taxon>
        <taxon>Actinomycetota</taxon>
        <taxon>Actinomycetes</taxon>
        <taxon>Streptosporangiales</taxon>
        <taxon>Streptosporangiaceae</taxon>
        <taxon>Streptosporangium</taxon>
    </lineage>
</organism>
<dbReference type="InterPro" id="IPR004776">
    <property type="entry name" value="Mem_transp_PIN-like"/>
</dbReference>
<evidence type="ECO:0008006" key="10">
    <source>
        <dbReference type="Google" id="ProtNLM"/>
    </source>
</evidence>
<keyword evidence="3" id="KW-1003">Cell membrane</keyword>
<reference evidence="8 9" key="1">
    <citation type="submission" date="2020-07" db="EMBL/GenBank/DDBJ databases">
        <title>Sequencing the genomes of 1000 actinobacteria strains.</title>
        <authorList>
            <person name="Klenk H.-P."/>
        </authorList>
    </citation>
    <scope>NUCLEOTIDE SEQUENCE [LARGE SCALE GENOMIC DNA]</scope>
    <source>
        <strain evidence="8 9">DSM 45763</strain>
    </source>
</reference>
<feature type="transmembrane region" description="Helical" evidence="7">
    <location>
        <begin position="181"/>
        <end position="205"/>
    </location>
</feature>
<dbReference type="EMBL" id="JACCCO010000002">
    <property type="protein sequence ID" value="NYF42119.1"/>
    <property type="molecule type" value="Genomic_DNA"/>
</dbReference>
<feature type="transmembrane region" description="Helical" evidence="7">
    <location>
        <begin position="91"/>
        <end position="113"/>
    </location>
</feature>
<feature type="transmembrane region" description="Helical" evidence="7">
    <location>
        <begin position="212"/>
        <end position="231"/>
    </location>
</feature>
<evidence type="ECO:0000256" key="1">
    <source>
        <dbReference type="ARBA" id="ARBA00004141"/>
    </source>
</evidence>
<dbReference type="PANTHER" id="PTHR36838">
    <property type="entry name" value="AUXIN EFFLUX CARRIER FAMILY PROTEIN"/>
    <property type="match status" value="1"/>
</dbReference>
<dbReference type="GO" id="GO:0055085">
    <property type="term" value="P:transmembrane transport"/>
    <property type="evidence" value="ECO:0007669"/>
    <property type="project" value="InterPro"/>
</dbReference>
<keyword evidence="6 7" id="KW-0472">Membrane</keyword>
<evidence type="ECO:0000256" key="7">
    <source>
        <dbReference type="SAM" id="Phobius"/>
    </source>
</evidence>
<dbReference type="Pfam" id="PF03547">
    <property type="entry name" value="Mem_trans"/>
    <property type="match status" value="2"/>
</dbReference>
<dbReference type="RefSeq" id="WP_179824457.1">
    <property type="nucleotide sequence ID" value="NZ_JACCCO010000002.1"/>
</dbReference>
<feature type="transmembrane region" description="Helical" evidence="7">
    <location>
        <begin position="6"/>
        <end position="22"/>
    </location>
</feature>
<evidence type="ECO:0000313" key="8">
    <source>
        <dbReference type="EMBL" id="NYF42119.1"/>
    </source>
</evidence>
<feature type="transmembrane region" description="Helical" evidence="7">
    <location>
        <begin position="152"/>
        <end position="169"/>
    </location>
</feature>
<accession>A0A852V0W1</accession>
<feature type="transmembrane region" description="Helical" evidence="7">
    <location>
        <begin position="119"/>
        <end position="140"/>
    </location>
</feature>
<gene>
    <name evidence="8" type="ORF">HDA43_004320</name>
</gene>
<dbReference type="Proteomes" id="UP000576393">
    <property type="component" value="Unassembled WGS sequence"/>
</dbReference>
<protein>
    <recommendedName>
        <fullName evidence="10">AEC family transporter</fullName>
    </recommendedName>
</protein>
<feature type="transmembrane region" description="Helical" evidence="7">
    <location>
        <begin position="34"/>
        <end position="53"/>
    </location>
</feature>
<feature type="transmembrane region" description="Helical" evidence="7">
    <location>
        <begin position="270"/>
        <end position="290"/>
    </location>
</feature>
<feature type="transmembrane region" description="Helical" evidence="7">
    <location>
        <begin position="65"/>
        <end position="82"/>
    </location>
</feature>
<keyword evidence="9" id="KW-1185">Reference proteome</keyword>
<keyword evidence="4 7" id="KW-0812">Transmembrane</keyword>
<dbReference type="GO" id="GO:0016020">
    <property type="term" value="C:membrane"/>
    <property type="evidence" value="ECO:0007669"/>
    <property type="project" value="UniProtKB-SubCell"/>
</dbReference>
<dbReference type="PANTHER" id="PTHR36838:SF1">
    <property type="entry name" value="SLR1864 PROTEIN"/>
    <property type="match status" value="1"/>
</dbReference>
<keyword evidence="2" id="KW-0813">Transport</keyword>
<evidence type="ECO:0000256" key="4">
    <source>
        <dbReference type="ARBA" id="ARBA00022692"/>
    </source>
</evidence>
<proteinExistence type="predicted"/>
<keyword evidence="5 7" id="KW-1133">Transmembrane helix</keyword>
<feature type="transmembrane region" description="Helical" evidence="7">
    <location>
        <begin position="237"/>
        <end position="258"/>
    </location>
</feature>
<comment type="subcellular location">
    <subcellularLocation>
        <location evidence="1">Membrane</location>
        <topology evidence="1">Multi-pass membrane protein</topology>
    </subcellularLocation>
</comment>
<evidence type="ECO:0000256" key="2">
    <source>
        <dbReference type="ARBA" id="ARBA00022448"/>
    </source>
</evidence>